<organism evidence="1">
    <name type="scientific">marine metagenome</name>
    <dbReference type="NCBI Taxonomy" id="408172"/>
    <lineage>
        <taxon>unclassified sequences</taxon>
        <taxon>metagenomes</taxon>
        <taxon>ecological metagenomes</taxon>
    </lineage>
</organism>
<evidence type="ECO:0000313" key="1">
    <source>
        <dbReference type="EMBL" id="SVD30277.1"/>
    </source>
</evidence>
<dbReference type="EMBL" id="UINC01142127">
    <property type="protein sequence ID" value="SVD30277.1"/>
    <property type="molecule type" value="Genomic_DNA"/>
</dbReference>
<name>A0A382U8I6_9ZZZZ</name>
<sequence length="67" mass="7529">MATLKTFLFDHDFDDVQLMENIIQEETGKGNEVNITDQPEPEIIVPTFSEDELNAAREEGFNAGKEG</sequence>
<accession>A0A382U8I6</accession>
<dbReference type="AlphaFoldDB" id="A0A382U8I6"/>
<gene>
    <name evidence="1" type="ORF">METZ01_LOCUS383131</name>
</gene>
<reference evidence="1" key="1">
    <citation type="submission" date="2018-05" db="EMBL/GenBank/DDBJ databases">
        <authorList>
            <person name="Lanie J.A."/>
            <person name="Ng W.-L."/>
            <person name="Kazmierczak K.M."/>
            <person name="Andrzejewski T.M."/>
            <person name="Davidsen T.M."/>
            <person name="Wayne K.J."/>
            <person name="Tettelin H."/>
            <person name="Glass J.I."/>
            <person name="Rusch D."/>
            <person name="Podicherti R."/>
            <person name="Tsui H.-C.T."/>
            <person name="Winkler M.E."/>
        </authorList>
    </citation>
    <scope>NUCLEOTIDE SEQUENCE</scope>
</reference>
<protein>
    <submittedName>
        <fullName evidence="1">Uncharacterized protein</fullName>
    </submittedName>
</protein>
<proteinExistence type="predicted"/>
<feature type="non-terminal residue" evidence="1">
    <location>
        <position position="67"/>
    </location>
</feature>